<proteinExistence type="evidence at transcript level"/>
<dbReference type="SUPFAM" id="SSF48371">
    <property type="entry name" value="ARM repeat"/>
    <property type="match status" value="1"/>
</dbReference>
<name>A0A023FJ63_AMBCJ</name>
<protein>
    <submittedName>
        <fullName evidence="1">Putative huntingtin</fullName>
    </submittedName>
</protein>
<dbReference type="InterPro" id="IPR028426">
    <property type="entry name" value="Huntingtin_fam"/>
</dbReference>
<dbReference type="InterPro" id="IPR000091">
    <property type="entry name" value="Huntingtin"/>
</dbReference>
<dbReference type="PRINTS" id="PR00375">
    <property type="entry name" value="HUNTINGTIN"/>
</dbReference>
<dbReference type="GO" id="GO:0005737">
    <property type="term" value="C:cytoplasm"/>
    <property type="evidence" value="ECO:0007669"/>
    <property type="project" value="InterPro"/>
</dbReference>
<dbReference type="AlphaFoldDB" id="A0A023FJ63"/>
<dbReference type="PANTHER" id="PTHR10170">
    <property type="entry name" value="HUNTINGTON DISEASE PROTEIN"/>
    <property type="match status" value="1"/>
</dbReference>
<dbReference type="InterPro" id="IPR011989">
    <property type="entry name" value="ARM-like"/>
</dbReference>
<dbReference type="EMBL" id="GBBK01003298">
    <property type="protein sequence ID" value="JAC21184.1"/>
    <property type="molecule type" value="mRNA"/>
</dbReference>
<accession>A0A023FJ63</accession>
<dbReference type="InterPro" id="IPR016024">
    <property type="entry name" value="ARM-type_fold"/>
</dbReference>
<dbReference type="Pfam" id="PF20926">
    <property type="entry name" value="Htt_N-HEAT_1"/>
    <property type="match status" value="1"/>
</dbReference>
<sequence>MASIEKLIKSFEALKVVQPSAGGEEPLLKKKETAPSKKEKIIHCTNIADVICTTSVRTYSDFPKLLGISVESFFFCCDDEDSDVRMVADECLNRTIKTLLDSHLGRLQAELYKEIKKNGPGRSLRVALGKFGDLCHLIKTQKCRAYTVNLIPCFVRISQRSEEESVQEALANTVVRAMPMLGQFTNDNDIKMLLRTFLPNLSCPSALVRRCAALSLVTVCQWSRKPNVFLLWLLNDLFSLVLPVQETIPLTPSSESLLFQTSDSTPGQ</sequence>
<organism evidence="1">
    <name type="scientific">Amblyomma cajennense</name>
    <name type="common">Cayenne tick</name>
    <name type="synonym">Acarus cajennensis</name>
    <dbReference type="NCBI Taxonomy" id="34607"/>
    <lineage>
        <taxon>Eukaryota</taxon>
        <taxon>Metazoa</taxon>
        <taxon>Ecdysozoa</taxon>
        <taxon>Arthropoda</taxon>
        <taxon>Chelicerata</taxon>
        <taxon>Arachnida</taxon>
        <taxon>Acari</taxon>
        <taxon>Parasitiformes</taxon>
        <taxon>Ixodida</taxon>
        <taxon>Ixodoidea</taxon>
        <taxon>Ixodidae</taxon>
        <taxon>Amblyomminae</taxon>
        <taxon>Amblyomma</taxon>
    </lineage>
</organism>
<evidence type="ECO:0000313" key="1">
    <source>
        <dbReference type="EMBL" id="JAC21184.1"/>
    </source>
</evidence>
<dbReference type="PANTHER" id="PTHR10170:SF10">
    <property type="entry name" value="HUNTINGTIN"/>
    <property type="match status" value="1"/>
</dbReference>
<reference evidence="1" key="1">
    <citation type="submission" date="2014-03" db="EMBL/GenBank/DDBJ databases">
        <title>The sialotranscriptome of Amblyomma triste, Amblyomma parvum and Amblyomma cajennense ticks, uncovered by 454-based RNA-seq.</title>
        <authorList>
            <person name="Garcia G.R."/>
            <person name="Gardinassi L.G."/>
            <person name="Ribeiro J.M."/>
            <person name="Anatriello E."/>
            <person name="Ferreira B.R."/>
            <person name="Moreira H.N."/>
            <person name="Mafra C."/>
            <person name="Olegario M.M."/>
            <person name="Szabo P.J."/>
            <person name="Miranda-Santos I.K."/>
            <person name="Maruyama S.R."/>
        </authorList>
    </citation>
    <scope>NUCLEOTIDE SEQUENCE</scope>
    <source>
        <strain evidence="1">Uberlandia</strain>
        <tissue evidence="1">Salivary glands</tissue>
    </source>
</reference>
<dbReference type="InterPro" id="IPR048411">
    <property type="entry name" value="Htt_N_HEAT_rpt-1"/>
</dbReference>
<dbReference type="GO" id="GO:0005634">
    <property type="term" value="C:nucleus"/>
    <property type="evidence" value="ECO:0007669"/>
    <property type="project" value="InterPro"/>
</dbReference>
<dbReference type="Gene3D" id="1.25.10.10">
    <property type="entry name" value="Leucine-rich Repeat Variant"/>
    <property type="match status" value="1"/>
</dbReference>